<protein>
    <submittedName>
        <fullName evidence="2">Ribonuclease</fullName>
    </submittedName>
</protein>
<keyword evidence="3" id="KW-1185">Reference proteome</keyword>
<accession>A0A844Y8V1</accession>
<dbReference type="RefSeq" id="WP_160660683.1">
    <property type="nucleotide sequence ID" value="NZ_BAABDV010000001.1"/>
</dbReference>
<evidence type="ECO:0000313" key="3">
    <source>
        <dbReference type="Proteomes" id="UP000430272"/>
    </source>
</evidence>
<name>A0A844Y8V1_9SPHN</name>
<reference evidence="2 3" key="1">
    <citation type="submission" date="2019-12" db="EMBL/GenBank/DDBJ databases">
        <title>Genomic-based taxomic classification of the family Erythrobacteraceae.</title>
        <authorList>
            <person name="Xu L."/>
        </authorList>
    </citation>
    <scope>NUCLEOTIDE SEQUENCE [LARGE SCALE GENOMIC DNA]</scope>
    <source>
        <strain evidence="2 3">JCM 17468</strain>
    </source>
</reference>
<feature type="region of interest" description="Disordered" evidence="1">
    <location>
        <begin position="94"/>
        <end position="113"/>
    </location>
</feature>
<comment type="caution">
    <text evidence="2">The sequence shown here is derived from an EMBL/GenBank/DDBJ whole genome shotgun (WGS) entry which is preliminary data.</text>
</comment>
<dbReference type="Proteomes" id="UP000430272">
    <property type="component" value="Unassembled WGS sequence"/>
</dbReference>
<dbReference type="EMBL" id="WTYD01000001">
    <property type="protein sequence ID" value="MXO53879.1"/>
    <property type="molecule type" value="Genomic_DNA"/>
</dbReference>
<sequence>MAEWLVEEGIGEERAILLDDGEILATRLYWPGLLAAGQVEDAVLASRQKGSARGTVRFASGEEALVDRLPRYAVEGAPLRVEITREAIRERDRTKLAHARTSDAPPRPAPGLVEQLRDEGFTTRSVRRFASGDWDELWLEAWQGSTAFDGGELAFFDTSAMTLIDVDGPDDPRALALAAVPAIASALRRLDISGSIGIDFPTLTTKSDRKAVDMALGETLTDLPHERTAMNGFGFVQLVARFARLSLLQRIQRDRTGAAARLALRRAERVEGPGVTLLTVHPALKARLRPEWLADLERRTGRPTRIALDPGLALEAAAAQIVPHD</sequence>
<dbReference type="OrthoDB" id="7403919at2"/>
<evidence type="ECO:0000313" key="2">
    <source>
        <dbReference type="EMBL" id="MXO53879.1"/>
    </source>
</evidence>
<proteinExistence type="predicted"/>
<evidence type="ECO:0000256" key="1">
    <source>
        <dbReference type="SAM" id="MobiDB-lite"/>
    </source>
</evidence>
<organism evidence="2 3">
    <name type="scientific">Qipengyuania pelagi</name>
    <dbReference type="NCBI Taxonomy" id="994320"/>
    <lineage>
        <taxon>Bacteria</taxon>
        <taxon>Pseudomonadati</taxon>
        <taxon>Pseudomonadota</taxon>
        <taxon>Alphaproteobacteria</taxon>
        <taxon>Sphingomonadales</taxon>
        <taxon>Erythrobacteraceae</taxon>
        <taxon>Qipengyuania</taxon>
    </lineage>
</organism>
<gene>
    <name evidence="2" type="ORF">GRI47_07640</name>
</gene>
<dbReference type="AlphaFoldDB" id="A0A844Y8V1"/>